<dbReference type="InterPro" id="IPR020846">
    <property type="entry name" value="MFS_dom"/>
</dbReference>
<sequence>MRFKGATGVAAVAATGNFLQGWDIGATAGALLYLKPEFHLESTPTLEGLVVASTFFGAAASVIVAGPAADRMGRKFVLLISGLLYSTAAMLMLWTPTVNILILSRVVVGLAIGLATTIAPVLISESAPTETRGQLATFPQLLGSSGLFFAYVMAFVLSLQDNPNWRSMLGVLAIPSFIYAILCLFALPESPRWLVSKGRMYDAKVVLQNLREEEDVSAELALLVEGVGVVAECRLEEWLIKPTEDEDYEQYIDGNQIKLFAPDERVNWVATPIVDDWGSQHHSGLARTGNRDLLSVFPKVDPMVTLLGSFQNTDHFMHSREFFDDDYKPEHWDEEAPETPRFGGNGYYSETDIGGMVGDRDAHDHLRRPLLGGSNYGSGRFGNAISRGRNAFSMFAPAMSFRTSPRISPRISPQRSTQSSRPSTCDSAVPESLGSVGVGGGWQLAWQKDAKDGSLKRVYLKSEGGDLSNVTQNPAGFSGLVYFHGDHITFPAAVLVAQTAINRALLNEHPVGPATLNPTEAAKHSHVLSSLMEGGVRRALAVGVGMQVLQQLCGINVVLHFIPQILMQSGAGELLESIGIEEESASILASGVTCLLMLPCILMAIWLIDKSGRRQLLLATIPILVISLVALVLANMFLPTGLMAAAISYMFIVIFTCSSVAGFGPVPNILCTEIFPTSVRGLGVGICAAAMWGANILVTYSFPLVNQLLGLQGVFGFFAMLSVVAWIFAFLKVPETKGLPLEIISEFFAMVPSKREKDGHKAVVY</sequence>
<proteinExistence type="inferred from homology"/>
<evidence type="ECO:0000256" key="6">
    <source>
        <dbReference type="ARBA" id="ARBA00023136"/>
    </source>
</evidence>
<dbReference type="EnsemblPlants" id="Pp3c22_8120V3.2">
    <property type="protein sequence ID" value="Pp3c22_8120V3.2"/>
    <property type="gene ID" value="Pp3c22_8120"/>
</dbReference>
<dbReference type="RefSeq" id="XP_024361210.1">
    <property type="nucleotide sequence ID" value="XM_024505442.2"/>
</dbReference>
<dbReference type="FunCoup" id="A0A2K1IMQ5">
    <property type="interactions" value="330"/>
</dbReference>
<gene>
    <name evidence="11" type="primary">LOC112275242</name>
    <name evidence="10" type="ORF">PHYPA_026872</name>
</gene>
<protein>
    <recommendedName>
        <fullName evidence="9">Major facilitator superfamily (MFS) profile domain-containing protein</fullName>
    </recommendedName>
</protein>
<dbReference type="PRINTS" id="PR00171">
    <property type="entry name" value="SUGRTRNSPORT"/>
</dbReference>
<dbReference type="PANTHER" id="PTHR48020:SF35">
    <property type="entry name" value="SUGAR TRANSPORTER"/>
    <property type="match status" value="1"/>
</dbReference>
<reference evidence="10 12" key="2">
    <citation type="journal article" date="2018" name="Plant J.">
        <title>The Physcomitrella patens chromosome-scale assembly reveals moss genome structure and evolution.</title>
        <authorList>
            <person name="Lang D."/>
            <person name="Ullrich K.K."/>
            <person name="Murat F."/>
            <person name="Fuchs J."/>
            <person name="Jenkins J."/>
            <person name="Haas F.B."/>
            <person name="Piednoel M."/>
            <person name="Gundlach H."/>
            <person name="Van Bel M."/>
            <person name="Meyberg R."/>
            <person name="Vives C."/>
            <person name="Morata J."/>
            <person name="Symeonidi A."/>
            <person name="Hiss M."/>
            <person name="Muchero W."/>
            <person name="Kamisugi Y."/>
            <person name="Saleh O."/>
            <person name="Blanc G."/>
            <person name="Decker E.L."/>
            <person name="van Gessel N."/>
            <person name="Grimwood J."/>
            <person name="Hayes R.D."/>
            <person name="Graham S.W."/>
            <person name="Gunter L.E."/>
            <person name="McDaniel S.F."/>
            <person name="Hoernstein S.N.W."/>
            <person name="Larsson A."/>
            <person name="Li F.W."/>
            <person name="Perroud P.F."/>
            <person name="Phillips J."/>
            <person name="Ranjan P."/>
            <person name="Rokshar D.S."/>
            <person name="Rothfels C.J."/>
            <person name="Schneider L."/>
            <person name="Shu S."/>
            <person name="Stevenson D.W."/>
            <person name="Thummler F."/>
            <person name="Tillich M."/>
            <person name="Villarreal Aguilar J.C."/>
            <person name="Widiez T."/>
            <person name="Wong G.K."/>
            <person name="Wymore A."/>
            <person name="Zhang Y."/>
            <person name="Zimmer A.D."/>
            <person name="Quatrano R.S."/>
            <person name="Mayer K.F.X."/>
            <person name="Goodstein D."/>
            <person name="Casacuberta J.M."/>
            <person name="Vandepoele K."/>
            <person name="Reski R."/>
            <person name="Cuming A.C."/>
            <person name="Tuskan G.A."/>
            <person name="Maumus F."/>
            <person name="Salse J."/>
            <person name="Schmutz J."/>
            <person name="Rensing S.A."/>
        </authorList>
    </citation>
    <scope>NUCLEOTIDE SEQUENCE [LARGE SCALE GENOMIC DNA]</scope>
    <source>
        <strain evidence="11 12">cv. Gransden 2004</strain>
    </source>
</reference>
<dbReference type="Gene3D" id="1.20.1250.20">
    <property type="entry name" value="MFS general substrate transporter like domains"/>
    <property type="match status" value="2"/>
</dbReference>
<accession>A0A2K1IMQ5</accession>
<dbReference type="RefSeq" id="XP_024361209.1">
    <property type="nucleotide sequence ID" value="XM_024505441.2"/>
</dbReference>
<feature type="transmembrane region" description="Helical" evidence="8">
    <location>
        <begin position="135"/>
        <end position="159"/>
    </location>
</feature>
<keyword evidence="6 8" id="KW-0472">Membrane</keyword>
<evidence type="ECO:0000256" key="8">
    <source>
        <dbReference type="SAM" id="Phobius"/>
    </source>
</evidence>
<reference evidence="11" key="3">
    <citation type="submission" date="2020-12" db="UniProtKB">
        <authorList>
            <consortium name="EnsemblPlants"/>
        </authorList>
    </citation>
    <scope>IDENTIFICATION</scope>
</reference>
<dbReference type="InterPro" id="IPR005829">
    <property type="entry name" value="Sugar_transporter_CS"/>
</dbReference>
<dbReference type="KEGG" id="ppp:112275242"/>
<dbReference type="GO" id="GO:0055085">
    <property type="term" value="P:transmembrane transport"/>
    <property type="evidence" value="ECO:0000318"/>
    <property type="project" value="GO_Central"/>
</dbReference>
<name>A0A2K1IMQ5_PHYPA</name>
<dbReference type="SUPFAM" id="SSF103473">
    <property type="entry name" value="MFS general substrate transporter"/>
    <property type="match status" value="2"/>
</dbReference>
<feature type="transmembrane region" description="Helical" evidence="8">
    <location>
        <begin position="616"/>
        <end position="638"/>
    </location>
</feature>
<evidence type="ECO:0000256" key="2">
    <source>
        <dbReference type="ARBA" id="ARBA00010992"/>
    </source>
</evidence>
<keyword evidence="4 8" id="KW-0812">Transmembrane</keyword>
<comment type="similarity">
    <text evidence="2">Belongs to the major facilitator superfamily. Sugar transporter (TC 2.A.1.1) family.</text>
</comment>
<feature type="domain" description="Major facilitator superfamily (MFS) profile" evidence="9">
    <location>
        <begin position="9"/>
        <end position="737"/>
    </location>
</feature>
<evidence type="ECO:0000256" key="1">
    <source>
        <dbReference type="ARBA" id="ARBA00004141"/>
    </source>
</evidence>
<feature type="transmembrane region" description="Helical" evidence="8">
    <location>
        <begin position="165"/>
        <end position="187"/>
    </location>
</feature>
<feature type="transmembrane region" description="Helical" evidence="8">
    <location>
        <begin position="644"/>
        <end position="670"/>
    </location>
</feature>
<dbReference type="PaxDb" id="3218-PP1S12_163V6.1"/>
<dbReference type="GeneID" id="112275242"/>
<feature type="transmembrane region" description="Helical" evidence="8">
    <location>
        <begin position="76"/>
        <end position="94"/>
    </location>
</feature>
<feature type="transmembrane region" description="Helical" evidence="8">
    <location>
        <begin position="708"/>
        <end position="731"/>
    </location>
</feature>
<dbReference type="Gramene" id="Pp3c22_8120V3.1">
    <property type="protein sequence ID" value="Pp3c22_8120V3.1"/>
    <property type="gene ID" value="Pp3c22_8120"/>
</dbReference>
<feature type="compositionally biased region" description="Low complexity" evidence="7">
    <location>
        <begin position="408"/>
        <end position="424"/>
    </location>
</feature>
<dbReference type="InterPro" id="IPR050814">
    <property type="entry name" value="Myo-inositol_Transporter"/>
</dbReference>
<feature type="transmembrane region" description="Helical" evidence="8">
    <location>
        <begin position="682"/>
        <end position="702"/>
    </location>
</feature>
<dbReference type="Proteomes" id="UP000006727">
    <property type="component" value="Chromosome 22"/>
</dbReference>
<feature type="transmembrane region" description="Helical" evidence="8">
    <location>
        <begin position="45"/>
        <end position="64"/>
    </location>
</feature>
<dbReference type="EMBL" id="ABEU02000022">
    <property type="protein sequence ID" value="PNR30556.1"/>
    <property type="molecule type" value="Genomic_DNA"/>
</dbReference>
<dbReference type="EnsemblPlants" id="Pp3c22_8120V3.1">
    <property type="protein sequence ID" value="Pp3c22_8120V3.1"/>
    <property type="gene ID" value="Pp3c22_8120"/>
</dbReference>
<feature type="region of interest" description="Disordered" evidence="7">
    <location>
        <begin position="405"/>
        <end position="430"/>
    </location>
</feature>
<reference evidence="10 12" key="1">
    <citation type="journal article" date="2008" name="Science">
        <title>The Physcomitrella genome reveals evolutionary insights into the conquest of land by plants.</title>
        <authorList>
            <person name="Rensing S."/>
            <person name="Lang D."/>
            <person name="Zimmer A."/>
            <person name="Terry A."/>
            <person name="Salamov A."/>
            <person name="Shapiro H."/>
            <person name="Nishiyama T."/>
            <person name="Perroud P.-F."/>
            <person name="Lindquist E."/>
            <person name="Kamisugi Y."/>
            <person name="Tanahashi T."/>
            <person name="Sakakibara K."/>
            <person name="Fujita T."/>
            <person name="Oishi K."/>
            <person name="Shin-I T."/>
            <person name="Kuroki Y."/>
            <person name="Toyoda A."/>
            <person name="Suzuki Y."/>
            <person name="Hashimoto A."/>
            <person name="Yamaguchi K."/>
            <person name="Sugano A."/>
            <person name="Kohara Y."/>
            <person name="Fujiyama A."/>
            <person name="Anterola A."/>
            <person name="Aoki S."/>
            <person name="Ashton N."/>
            <person name="Barbazuk W.B."/>
            <person name="Barker E."/>
            <person name="Bennetzen J."/>
            <person name="Bezanilla M."/>
            <person name="Blankenship R."/>
            <person name="Cho S.H."/>
            <person name="Dutcher S."/>
            <person name="Estelle M."/>
            <person name="Fawcett J.A."/>
            <person name="Gundlach H."/>
            <person name="Hanada K."/>
            <person name="Heyl A."/>
            <person name="Hicks K.A."/>
            <person name="Hugh J."/>
            <person name="Lohr M."/>
            <person name="Mayer K."/>
            <person name="Melkozernov A."/>
            <person name="Murata T."/>
            <person name="Nelson D."/>
            <person name="Pils B."/>
            <person name="Prigge M."/>
            <person name="Reiss B."/>
            <person name="Renner T."/>
            <person name="Rombauts S."/>
            <person name="Rushton P."/>
            <person name="Sanderfoot A."/>
            <person name="Schween G."/>
            <person name="Shiu S.-H."/>
            <person name="Stueber K."/>
            <person name="Theodoulou F.L."/>
            <person name="Tu H."/>
            <person name="Van de Peer Y."/>
            <person name="Verrier P.J."/>
            <person name="Waters E."/>
            <person name="Wood A."/>
            <person name="Yang L."/>
            <person name="Cove D."/>
            <person name="Cuming A."/>
            <person name="Hasebe M."/>
            <person name="Lucas S."/>
            <person name="Mishler D.B."/>
            <person name="Reski R."/>
            <person name="Grigoriev I."/>
            <person name="Quatrano R.S."/>
            <person name="Boore J.L."/>
        </authorList>
    </citation>
    <scope>NUCLEOTIDE SEQUENCE [LARGE SCALE GENOMIC DNA]</scope>
    <source>
        <strain evidence="11 12">cv. Gransden 2004</strain>
    </source>
</reference>
<evidence type="ECO:0000256" key="5">
    <source>
        <dbReference type="ARBA" id="ARBA00022989"/>
    </source>
</evidence>
<comment type="subcellular location">
    <subcellularLocation>
        <location evidence="1">Membrane</location>
        <topology evidence="1">Multi-pass membrane protein</topology>
    </subcellularLocation>
</comment>
<evidence type="ECO:0000256" key="7">
    <source>
        <dbReference type="SAM" id="MobiDB-lite"/>
    </source>
</evidence>
<feature type="transmembrane region" description="Helical" evidence="8">
    <location>
        <begin position="100"/>
        <end position="123"/>
    </location>
</feature>
<dbReference type="Pfam" id="PF00083">
    <property type="entry name" value="Sugar_tr"/>
    <property type="match status" value="2"/>
</dbReference>
<evidence type="ECO:0000313" key="12">
    <source>
        <dbReference type="Proteomes" id="UP000006727"/>
    </source>
</evidence>
<dbReference type="GO" id="GO:0022857">
    <property type="term" value="F:transmembrane transporter activity"/>
    <property type="evidence" value="ECO:0000318"/>
    <property type="project" value="GO_Central"/>
</dbReference>
<dbReference type="AlphaFoldDB" id="A0A2K1IMQ5"/>
<evidence type="ECO:0000313" key="10">
    <source>
        <dbReference type="EMBL" id="PNR30556.1"/>
    </source>
</evidence>
<dbReference type="InterPro" id="IPR003663">
    <property type="entry name" value="Sugar/inositol_transpt"/>
</dbReference>
<dbReference type="InterPro" id="IPR036259">
    <property type="entry name" value="MFS_trans_sf"/>
</dbReference>
<dbReference type="PANTHER" id="PTHR48020">
    <property type="entry name" value="PROTON MYO-INOSITOL COTRANSPORTER"/>
    <property type="match status" value="1"/>
</dbReference>
<organism evidence="10">
    <name type="scientific">Physcomitrium patens</name>
    <name type="common">Spreading-leaved earth moss</name>
    <name type="synonym">Physcomitrella patens</name>
    <dbReference type="NCBI Taxonomy" id="3218"/>
    <lineage>
        <taxon>Eukaryota</taxon>
        <taxon>Viridiplantae</taxon>
        <taxon>Streptophyta</taxon>
        <taxon>Embryophyta</taxon>
        <taxon>Bryophyta</taxon>
        <taxon>Bryophytina</taxon>
        <taxon>Bryopsida</taxon>
        <taxon>Funariidae</taxon>
        <taxon>Funariales</taxon>
        <taxon>Funariaceae</taxon>
        <taxon>Physcomitrium</taxon>
    </lineage>
</organism>
<dbReference type="PROSITE" id="PS00217">
    <property type="entry name" value="SUGAR_TRANSPORT_2"/>
    <property type="match status" value="1"/>
</dbReference>
<feature type="transmembrane region" description="Helical" evidence="8">
    <location>
        <begin position="539"/>
        <end position="566"/>
    </location>
</feature>
<evidence type="ECO:0000259" key="9">
    <source>
        <dbReference type="PROSITE" id="PS50850"/>
    </source>
</evidence>
<dbReference type="Gramene" id="Pp3c22_8120V3.2">
    <property type="protein sequence ID" value="Pp3c22_8120V3.2"/>
    <property type="gene ID" value="Pp3c22_8120"/>
</dbReference>
<keyword evidence="3" id="KW-0813">Transport</keyword>
<evidence type="ECO:0000256" key="3">
    <source>
        <dbReference type="ARBA" id="ARBA00022448"/>
    </source>
</evidence>
<dbReference type="FunFam" id="1.20.1250.20:FF:000461">
    <property type="entry name" value="Monosaccharide-sensing protein 3"/>
    <property type="match status" value="1"/>
</dbReference>
<dbReference type="OMA" id="YLHEEHA"/>
<keyword evidence="12" id="KW-1185">Reference proteome</keyword>
<dbReference type="InterPro" id="IPR005828">
    <property type="entry name" value="MFS_sugar_transport-like"/>
</dbReference>
<evidence type="ECO:0000313" key="11">
    <source>
        <dbReference type="EnsemblPlants" id="Pp3c22_8120V3.1"/>
    </source>
</evidence>
<feature type="transmembrane region" description="Helical" evidence="8">
    <location>
        <begin position="586"/>
        <end position="609"/>
    </location>
</feature>
<dbReference type="PROSITE" id="PS00216">
    <property type="entry name" value="SUGAR_TRANSPORT_1"/>
    <property type="match status" value="1"/>
</dbReference>
<dbReference type="OrthoDB" id="6339427at2759"/>
<dbReference type="GO" id="GO:0016020">
    <property type="term" value="C:membrane"/>
    <property type="evidence" value="ECO:0000318"/>
    <property type="project" value="GO_Central"/>
</dbReference>
<evidence type="ECO:0000256" key="4">
    <source>
        <dbReference type="ARBA" id="ARBA00022692"/>
    </source>
</evidence>
<keyword evidence="5 8" id="KW-1133">Transmembrane helix</keyword>
<dbReference type="PROSITE" id="PS50850">
    <property type="entry name" value="MFS"/>
    <property type="match status" value="1"/>
</dbReference>